<proteinExistence type="predicted"/>
<organism evidence="1">
    <name type="scientific">virus sp. ctML55</name>
    <dbReference type="NCBI Taxonomy" id="2827627"/>
    <lineage>
        <taxon>Viruses</taxon>
    </lineage>
</organism>
<name>A0A8S5RII3_9VIRU</name>
<sequence>MFEINKLRFKDNNFSYKSEDDKGILTFIKNNP</sequence>
<accession>A0A8S5RII3</accession>
<dbReference type="EMBL" id="BK059105">
    <property type="protein sequence ID" value="DAE30987.1"/>
    <property type="molecule type" value="Genomic_DNA"/>
</dbReference>
<protein>
    <submittedName>
        <fullName evidence="1">Uncharacterized protein</fullName>
    </submittedName>
</protein>
<reference evidence="1" key="1">
    <citation type="journal article" date="2021" name="Proc. Natl. Acad. Sci. U.S.A.">
        <title>A Catalog of Tens of Thousands of Viruses from Human Metagenomes Reveals Hidden Associations with Chronic Diseases.</title>
        <authorList>
            <person name="Tisza M.J."/>
            <person name="Buck C.B."/>
        </authorList>
    </citation>
    <scope>NUCLEOTIDE SEQUENCE</scope>
    <source>
        <strain evidence="1">CtML55</strain>
    </source>
</reference>
<evidence type="ECO:0000313" key="1">
    <source>
        <dbReference type="EMBL" id="DAE30987.1"/>
    </source>
</evidence>